<dbReference type="Gene3D" id="3.90.640.10">
    <property type="entry name" value="Actin, Chain A, domain 4"/>
    <property type="match status" value="1"/>
</dbReference>
<keyword evidence="6" id="KW-1185">Reference proteome</keyword>
<dbReference type="AlphaFoldDB" id="A0AB34J7V6"/>
<dbReference type="Pfam" id="PF12937">
    <property type="entry name" value="F-box-like"/>
    <property type="match status" value="1"/>
</dbReference>
<comment type="caution">
    <text evidence="5">The sequence shown here is derived from an EMBL/GenBank/DDBJ whole genome shotgun (WGS) entry which is preliminary data.</text>
</comment>
<keyword evidence="3" id="KW-0472">Membrane</keyword>
<gene>
    <name evidence="5" type="ORF">AB1Y20_001996</name>
</gene>
<dbReference type="SMART" id="SM00268">
    <property type="entry name" value="ACTIN"/>
    <property type="match status" value="1"/>
</dbReference>
<evidence type="ECO:0000256" key="2">
    <source>
        <dbReference type="SAM" id="MobiDB-lite"/>
    </source>
</evidence>
<dbReference type="Gene3D" id="1.20.1280.50">
    <property type="match status" value="1"/>
</dbReference>
<feature type="compositionally biased region" description="Acidic residues" evidence="2">
    <location>
        <begin position="479"/>
        <end position="531"/>
    </location>
</feature>
<keyword evidence="3" id="KW-0812">Transmembrane</keyword>
<feature type="domain" description="F-box" evidence="4">
    <location>
        <begin position="20"/>
        <end position="66"/>
    </location>
</feature>
<sequence>MTRGPRRISALRPMELPTPHLSLETLPLECLVEIFSHLAPPDLASIMRVSVGMNAAASEDCLWRGLCVRGQHGHCLEFKESLGCFCHPDARPLTSDAAAAPPRERTHSAASAGWREVFRLSTDSLRKTICLDVGRGYAKYGMANGTPQMIQICQPNAEASQQTLFPTAFRRLNLRREELRDCALIVAEPFRLASSAHTREREAWRAEIERRALHCFELKRLAIVDSASLCLFANKLTSGVVVNIGFAMTFVVPVIGGHIVREAVRTMRIGGAALTQVYQQVLEVSNVDLSSDNLPEITVARNLKELSCEVFPVSLASHFGHSPFQLQSLRARNDAPLVEVSTEGRAFTLGWERFLPAEMLFEEEGGLTRHVVEAVDAAAAKAAADGGADEATLRSELLGRVVLSGGSSLMPGLDARLQAEVGAAVVARGGLARGVKVYPSQGGDLTTWRGASVLAGTSTFAEHWCVHAPTDRAARLEEEFGSEEEEMQSDTDVSMDEDEEDEEDEDELKEEEGSEEEDEEEESEEDGEQEEGGQAGPGAAPTEYVGPLAAHVAGSSSNAAAVPPRPPHRGVDYSKWDHIVDSDDED</sequence>
<evidence type="ECO:0000313" key="6">
    <source>
        <dbReference type="Proteomes" id="UP001515480"/>
    </source>
</evidence>
<name>A0AB34J7V6_PRYPA</name>
<evidence type="ECO:0000313" key="5">
    <source>
        <dbReference type="EMBL" id="KAL1515367.1"/>
    </source>
</evidence>
<dbReference type="InterPro" id="IPR043129">
    <property type="entry name" value="ATPase_NBD"/>
</dbReference>
<evidence type="ECO:0000259" key="4">
    <source>
        <dbReference type="PROSITE" id="PS50181"/>
    </source>
</evidence>
<comment type="similarity">
    <text evidence="1">Belongs to the actin family.</text>
</comment>
<reference evidence="5 6" key="1">
    <citation type="journal article" date="2024" name="Science">
        <title>Giant polyketide synthase enzymes in the biosynthesis of giant marine polyether toxins.</title>
        <authorList>
            <person name="Fallon T.R."/>
            <person name="Shende V.V."/>
            <person name="Wierzbicki I.H."/>
            <person name="Pendleton A.L."/>
            <person name="Watervoot N.F."/>
            <person name="Auber R.P."/>
            <person name="Gonzalez D.J."/>
            <person name="Wisecaver J.H."/>
            <person name="Moore B.S."/>
        </authorList>
    </citation>
    <scope>NUCLEOTIDE SEQUENCE [LARGE SCALE GENOMIC DNA]</scope>
    <source>
        <strain evidence="5 6">12B1</strain>
    </source>
</reference>
<dbReference type="InterPro" id="IPR001810">
    <property type="entry name" value="F-box_dom"/>
</dbReference>
<dbReference type="PROSITE" id="PS50181">
    <property type="entry name" value="FBOX"/>
    <property type="match status" value="1"/>
</dbReference>
<dbReference type="EMBL" id="JBGBPQ010000011">
    <property type="protein sequence ID" value="KAL1515367.1"/>
    <property type="molecule type" value="Genomic_DNA"/>
</dbReference>
<dbReference type="Gene3D" id="3.30.420.40">
    <property type="match status" value="1"/>
</dbReference>
<dbReference type="Proteomes" id="UP001515480">
    <property type="component" value="Unassembled WGS sequence"/>
</dbReference>
<dbReference type="PANTHER" id="PTHR11937">
    <property type="entry name" value="ACTIN"/>
    <property type="match status" value="1"/>
</dbReference>
<proteinExistence type="inferred from homology"/>
<dbReference type="InterPro" id="IPR004000">
    <property type="entry name" value="Actin"/>
</dbReference>
<feature type="transmembrane region" description="Helical" evidence="3">
    <location>
        <begin position="240"/>
        <end position="260"/>
    </location>
</feature>
<keyword evidence="3" id="KW-1133">Transmembrane helix</keyword>
<dbReference type="SUPFAM" id="SSF53067">
    <property type="entry name" value="Actin-like ATPase domain"/>
    <property type="match status" value="1"/>
</dbReference>
<feature type="region of interest" description="Disordered" evidence="2">
    <location>
        <begin position="479"/>
        <end position="586"/>
    </location>
</feature>
<organism evidence="5 6">
    <name type="scientific">Prymnesium parvum</name>
    <name type="common">Toxic golden alga</name>
    <dbReference type="NCBI Taxonomy" id="97485"/>
    <lineage>
        <taxon>Eukaryota</taxon>
        <taxon>Haptista</taxon>
        <taxon>Haptophyta</taxon>
        <taxon>Prymnesiophyceae</taxon>
        <taxon>Prymnesiales</taxon>
        <taxon>Prymnesiaceae</taxon>
        <taxon>Prymnesium</taxon>
    </lineage>
</organism>
<protein>
    <recommendedName>
        <fullName evidence="4">F-box domain-containing protein</fullName>
    </recommendedName>
</protein>
<dbReference type="SMART" id="SM00256">
    <property type="entry name" value="FBOX"/>
    <property type="match status" value="1"/>
</dbReference>
<dbReference type="SUPFAM" id="SSF81383">
    <property type="entry name" value="F-box domain"/>
    <property type="match status" value="1"/>
</dbReference>
<accession>A0AB34J7V6</accession>
<feature type="compositionally biased region" description="Basic and acidic residues" evidence="2">
    <location>
        <begin position="569"/>
        <end position="586"/>
    </location>
</feature>
<dbReference type="Pfam" id="PF00022">
    <property type="entry name" value="Actin"/>
    <property type="match status" value="1"/>
</dbReference>
<evidence type="ECO:0000256" key="1">
    <source>
        <dbReference type="RuleBase" id="RU000487"/>
    </source>
</evidence>
<evidence type="ECO:0000256" key="3">
    <source>
        <dbReference type="SAM" id="Phobius"/>
    </source>
</evidence>
<dbReference type="InterPro" id="IPR036047">
    <property type="entry name" value="F-box-like_dom_sf"/>
</dbReference>